<name>A0A2K4MR46_9NEIS</name>
<protein>
    <submittedName>
        <fullName evidence="3">Uncharacterized protein</fullName>
    </submittedName>
</protein>
<evidence type="ECO:0000256" key="1">
    <source>
        <dbReference type="SAM" id="Coils"/>
    </source>
</evidence>
<gene>
    <name evidence="3" type="ORF">C2134_07545</name>
</gene>
<dbReference type="Proteomes" id="UP000236416">
    <property type="component" value="Unassembled WGS sequence"/>
</dbReference>
<dbReference type="EMBL" id="PPTF01000023">
    <property type="protein sequence ID" value="POA99255.1"/>
    <property type="molecule type" value="Genomic_DNA"/>
</dbReference>
<reference evidence="3 4" key="1">
    <citation type="submission" date="2018-01" db="EMBL/GenBank/DDBJ databases">
        <title>Genomic Sequence of Chromobacterium MWU13-2610 from wild cranberry bogs within the Cape Cod National Seashore.</title>
        <authorList>
            <person name="O'Hara-Hanley K."/>
            <person name="Soby S."/>
            <person name="Harrison A."/>
        </authorList>
    </citation>
    <scope>NUCLEOTIDE SEQUENCE [LARGE SCALE GENOMIC DNA]</scope>
    <source>
        <strain evidence="3 4">MWU13-2610</strain>
    </source>
</reference>
<keyword evidence="4" id="KW-1185">Reference proteome</keyword>
<feature type="chain" id="PRO_5014434178" evidence="2">
    <location>
        <begin position="26"/>
        <end position="187"/>
    </location>
</feature>
<evidence type="ECO:0000313" key="3">
    <source>
        <dbReference type="EMBL" id="POA99255.1"/>
    </source>
</evidence>
<keyword evidence="1" id="KW-0175">Coiled coil</keyword>
<evidence type="ECO:0000313" key="4">
    <source>
        <dbReference type="Proteomes" id="UP000236416"/>
    </source>
</evidence>
<feature type="signal peptide" evidence="2">
    <location>
        <begin position="1"/>
        <end position="25"/>
    </location>
</feature>
<dbReference type="RefSeq" id="WP_103318863.1">
    <property type="nucleotide sequence ID" value="NZ_PPTF01000023.1"/>
</dbReference>
<organism evidence="3 4">
    <name type="scientific">Chromobacterium sinusclupearum</name>
    <dbReference type="NCBI Taxonomy" id="2077146"/>
    <lineage>
        <taxon>Bacteria</taxon>
        <taxon>Pseudomonadati</taxon>
        <taxon>Pseudomonadota</taxon>
        <taxon>Betaproteobacteria</taxon>
        <taxon>Neisseriales</taxon>
        <taxon>Chromobacteriaceae</taxon>
        <taxon>Chromobacterium</taxon>
    </lineage>
</organism>
<evidence type="ECO:0000256" key="2">
    <source>
        <dbReference type="SAM" id="SignalP"/>
    </source>
</evidence>
<comment type="caution">
    <text evidence="3">The sequence shown here is derived from an EMBL/GenBank/DDBJ whole genome shotgun (WGS) entry which is preliminary data.</text>
</comment>
<accession>A0A2K4MR46</accession>
<dbReference type="AlphaFoldDB" id="A0A2K4MR46"/>
<proteinExistence type="predicted"/>
<keyword evidence="2" id="KW-0732">Signal</keyword>
<sequence>MISLSTLRIGGCLLLPILSAAAGYAAGSAHSRHLWQAEMAAKLAELQADHSQQLQQQQAAALAWQQQWRQRMDRLEGQLLDKQNALQALRRQQTQRIDDVARNDGPRFTGLGPDSLRLYRQLLGYPADLPGAQPLSAGSAAQTAGAGGGLPPPDLLAHAADYGAWCGELEQRLLTLKQLFTQQEPQP</sequence>
<feature type="coiled-coil region" evidence="1">
    <location>
        <begin position="65"/>
        <end position="92"/>
    </location>
</feature>